<gene>
    <name evidence="1" type="ORF">JOF46_002676</name>
</gene>
<reference evidence="1 2" key="1">
    <citation type="submission" date="2021-03" db="EMBL/GenBank/DDBJ databases">
        <title>Sequencing the genomes of 1000 actinobacteria strains.</title>
        <authorList>
            <person name="Klenk H.-P."/>
        </authorList>
    </citation>
    <scope>NUCLEOTIDE SEQUENCE [LARGE SCALE GENOMIC DNA]</scope>
    <source>
        <strain evidence="1 2">DSM 15454</strain>
    </source>
</reference>
<dbReference type="InterPro" id="IPR018697">
    <property type="entry name" value="DUF2199"/>
</dbReference>
<keyword evidence="2" id="KW-1185">Reference proteome</keyword>
<dbReference type="Proteomes" id="UP000766570">
    <property type="component" value="Unassembled WGS sequence"/>
</dbReference>
<evidence type="ECO:0000313" key="1">
    <source>
        <dbReference type="EMBL" id="MBP2374764.1"/>
    </source>
</evidence>
<dbReference type="RefSeq" id="WP_209907854.1">
    <property type="nucleotide sequence ID" value="NZ_BAAAMI010000017.1"/>
</dbReference>
<comment type="caution">
    <text evidence="1">The sequence shown here is derived from an EMBL/GenBank/DDBJ whole genome shotgun (WGS) entry which is preliminary data.</text>
</comment>
<proteinExistence type="predicted"/>
<evidence type="ECO:0000313" key="2">
    <source>
        <dbReference type="Proteomes" id="UP000766570"/>
    </source>
</evidence>
<protein>
    <recommendedName>
        <fullName evidence="3">DUF2199 domain-containing protein</fullName>
    </recommendedName>
</protein>
<dbReference type="EMBL" id="JAGIOE010000001">
    <property type="protein sequence ID" value="MBP2374764.1"/>
    <property type="molecule type" value="Genomic_DNA"/>
</dbReference>
<accession>A0ABS4WEX5</accession>
<dbReference type="Pfam" id="PF09965">
    <property type="entry name" value="DUF2199"/>
    <property type="match status" value="1"/>
</dbReference>
<evidence type="ECO:0008006" key="3">
    <source>
        <dbReference type="Google" id="ProtNLM"/>
    </source>
</evidence>
<sequence>MAAEHSCSTCGREVSDHDRHIRFALPDPVLNTAEQHHAPGSWLSHDEPNTSVMMQIQGIGAFVRALLPVSLSEGHRLTFGVWVAINPAEFLQTFSTWWAPEYADLHLEGYLANAVGPWGLLGAPVVLEVKDIEHTPYCVDSEQLDLADVLHKEWPHEILDGFPA</sequence>
<name>A0ABS4WEX5_9MICC</name>
<organism evidence="1 2">
    <name type="scientific">Paeniglutamicibacter psychrophenolicus</name>
    <dbReference type="NCBI Taxonomy" id="257454"/>
    <lineage>
        <taxon>Bacteria</taxon>
        <taxon>Bacillati</taxon>
        <taxon>Actinomycetota</taxon>
        <taxon>Actinomycetes</taxon>
        <taxon>Micrococcales</taxon>
        <taxon>Micrococcaceae</taxon>
        <taxon>Paeniglutamicibacter</taxon>
    </lineage>
</organism>